<protein>
    <recommendedName>
        <fullName evidence="3">Protein kinase domain-containing protein</fullName>
    </recommendedName>
</protein>
<keyword evidence="2" id="KW-1185">Reference proteome</keyword>
<dbReference type="HOGENOM" id="CLU_047433_0_0_1"/>
<dbReference type="OrthoDB" id="3182995at2759"/>
<reference evidence="1 2" key="1">
    <citation type="submission" date="2014-04" db="EMBL/GenBank/DDBJ databases">
        <authorList>
            <consortium name="DOE Joint Genome Institute"/>
            <person name="Kuo A."/>
            <person name="Kohler A."/>
            <person name="Nagy L.G."/>
            <person name="Floudas D."/>
            <person name="Copeland A."/>
            <person name="Barry K.W."/>
            <person name="Cichocki N."/>
            <person name="Veneault-Fourrey C."/>
            <person name="LaButti K."/>
            <person name="Lindquist E.A."/>
            <person name="Lipzen A."/>
            <person name="Lundell T."/>
            <person name="Morin E."/>
            <person name="Murat C."/>
            <person name="Sun H."/>
            <person name="Tunlid A."/>
            <person name="Henrissat B."/>
            <person name="Grigoriev I.V."/>
            <person name="Hibbett D.S."/>
            <person name="Martin F."/>
            <person name="Nordberg H.P."/>
            <person name="Cantor M.N."/>
            <person name="Hua S.X."/>
        </authorList>
    </citation>
    <scope>NUCLEOTIDE SEQUENCE [LARGE SCALE GENOMIC DNA]</scope>
    <source>
        <strain evidence="1 2">LaAM-08-1</strain>
    </source>
</reference>
<dbReference type="PANTHER" id="PTHR37171">
    <property type="entry name" value="SERINE/THREONINE-PROTEIN KINASE YRZF-RELATED"/>
    <property type="match status" value="1"/>
</dbReference>
<dbReference type="InterPro" id="IPR011009">
    <property type="entry name" value="Kinase-like_dom_sf"/>
</dbReference>
<accession>A0A0C9YJ55</accession>
<evidence type="ECO:0000313" key="2">
    <source>
        <dbReference type="Proteomes" id="UP000054477"/>
    </source>
</evidence>
<evidence type="ECO:0000313" key="1">
    <source>
        <dbReference type="EMBL" id="KIK10362.1"/>
    </source>
</evidence>
<sequence>MQTSLPNLPFPNYGDAVINPSGIRSSVKANQRKYPRTDLRTLTPWTSFPNDIDDAILAATQACSLPTTPFHIDSRTKNTIVENELRIQFHAMAALHEPTEDVLRRLGVDGRFALSGGGNNAIIGDPDFSWVTPSVPEPHPKLVVEYKTWWAVDLPNLVAAFNHTVNDALSKQTLHALQQTYGYMTFNNSKFGILTSWKHAMFLRCAETPDRKTLQYFLVELNKDDPPISMLKAFVGMVLLAENDWFYSSPTLASAPPNRNLGSSGPAWKERKAAVDVAEGYQMQPVDGAYQCLAIDFRICRFELSSARPGANGCTVTGRLMAPVAGVPDLRVVCKVVDALRYPDAANSLNHEARAYAALKGLQGQVIPTLYGFYEVWGILQFLALEPVGNAIAEDEQIDQTLHANMKAALQRIHNAGYIHGDIARRNFCRNDSGDIFLVDLETCQSSRDPSKLGSEMAQVDRL</sequence>
<evidence type="ECO:0008006" key="3">
    <source>
        <dbReference type="Google" id="ProtNLM"/>
    </source>
</evidence>
<dbReference type="PANTHER" id="PTHR37171:SF1">
    <property type="entry name" value="SERINE_THREONINE-PROTEIN KINASE YRZF-RELATED"/>
    <property type="match status" value="1"/>
</dbReference>
<dbReference type="AlphaFoldDB" id="A0A0C9YJ55"/>
<proteinExistence type="predicted"/>
<dbReference type="Proteomes" id="UP000054477">
    <property type="component" value="Unassembled WGS sequence"/>
</dbReference>
<dbReference type="InterPro" id="IPR052396">
    <property type="entry name" value="Meiotic_Drive_Suppr_Kinase"/>
</dbReference>
<organism evidence="1 2">
    <name type="scientific">Laccaria amethystina LaAM-08-1</name>
    <dbReference type="NCBI Taxonomy" id="1095629"/>
    <lineage>
        <taxon>Eukaryota</taxon>
        <taxon>Fungi</taxon>
        <taxon>Dikarya</taxon>
        <taxon>Basidiomycota</taxon>
        <taxon>Agaricomycotina</taxon>
        <taxon>Agaricomycetes</taxon>
        <taxon>Agaricomycetidae</taxon>
        <taxon>Agaricales</taxon>
        <taxon>Agaricineae</taxon>
        <taxon>Hydnangiaceae</taxon>
        <taxon>Laccaria</taxon>
    </lineage>
</organism>
<dbReference type="SUPFAM" id="SSF56112">
    <property type="entry name" value="Protein kinase-like (PK-like)"/>
    <property type="match status" value="1"/>
</dbReference>
<reference evidence="2" key="2">
    <citation type="submission" date="2015-01" db="EMBL/GenBank/DDBJ databases">
        <title>Evolutionary Origins and Diversification of the Mycorrhizal Mutualists.</title>
        <authorList>
            <consortium name="DOE Joint Genome Institute"/>
            <consortium name="Mycorrhizal Genomics Consortium"/>
            <person name="Kohler A."/>
            <person name="Kuo A."/>
            <person name="Nagy L.G."/>
            <person name="Floudas D."/>
            <person name="Copeland A."/>
            <person name="Barry K.W."/>
            <person name="Cichocki N."/>
            <person name="Veneault-Fourrey C."/>
            <person name="LaButti K."/>
            <person name="Lindquist E.A."/>
            <person name="Lipzen A."/>
            <person name="Lundell T."/>
            <person name="Morin E."/>
            <person name="Murat C."/>
            <person name="Riley R."/>
            <person name="Ohm R."/>
            <person name="Sun H."/>
            <person name="Tunlid A."/>
            <person name="Henrissat B."/>
            <person name="Grigoriev I.V."/>
            <person name="Hibbett D.S."/>
            <person name="Martin F."/>
        </authorList>
    </citation>
    <scope>NUCLEOTIDE SEQUENCE [LARGE SCALE GENOMIC DNA]</scope>
    <source>
        <strain evidence="2">LaAM-08-1</strain>
    </source>
</reference>
<name>A0A0C9YJ55_9AGAR</name>
<gene>
    <name evidence="1" type="ORF">K443DRAFT_670985</name>
</gene>
<dbReference type="EMBL" id="KN838536">
    <property type="protein sequence ID" value="KIK10362.1"/>
    <property type="molecule type" value="Genomic_DNA"/>
</dbReference>